<organism evidence="2">
    <name type="scientific">Triticum urartu</name>
    <name type="common">Red wild einkorn</name>
    <name type="synonym">Crithodium urartu</name>
    <dbReference type="NCBI Taxonomy" id="4572"/>
    <lineage>
        <taxon>Eukaryota</taxon>
        <taxon>Viridiplantae</taxon>
        <taxon>Streptophyta</taxon>
        <taxon>Embryophyta</taxon>
        <taxon>Tracheophyta</taxon>
        <taxon>Spermatophyta</taxon>
        <taxon>Magnoliopsida</taxon>
        <taxon>Liliopsida</taxon>
        <taxon>Poales</taxon>
        <taxon>Poaceae</taxon>
        <taxon>BOP clade</taxon>
        <taxon>Pooideae</taxon>
        <taxon>Triticodae</taxon>
        <taxon>Triticeae</taxon>
        <taxon>Triticinae</taxon>
        <taxon>Triticum</taxon>
    </lineage>
</organism>
<sequence>MWAATSRPASTTGPDKQQQQFRSKNKSKRAEETEGKGEVLTLWRGLVRSLLSPSNDTHQLQKAYLLM</sequence>
<feature type="region of interest" description="Disordered" evidence="1">
    <location>
        <begin position="1"/>
        <end position="37"/>
    </location>
</feature>
<proteinExistence type="predicted"/>
<accession>M7Z9K9</accession>
<dbReference type="AlphaFoldDB" id="M7Z9K9"/>
<gene>
    <name evidence="2" type="ORF">TRIUR3_17364</name>
</gene>
<evidence type="ECO:0000313" key="2">
    <source>
        <dbReference type="EMBL" id="EMS59888.1"/>
    </source>
</evidence>
<dbReference type="EMBL" id="KD115754">
    <property type="protein sequence ID" value="EMS59888.1"/>
    <property type="molecule type" value="Genomic_DNA"/>
</dbReference>
<reference evidence="2" key="1">
    <citation type="journal article" date="2013" name="Nature">
        <title>Draft genome of the wheat A-genome progenitor Triticum urartu.</title>
        <authorList>
            <person name="Ling H.Q."/>
            <person name="Zhao S."/>
            <person name="Liu D."/>
            <person name="Wang J."/>
            <person name="Sun H."/>
            <person name="Zhang C."/>
            <person name="Fan H."/>
            <person name="Li D."/>
            <person name="Dong L."/>
            <person name="Tao Y."/>
            <person name="Gao C."/>
            <person name="Wu H."/>
            <person name="Li Y."/>
            <person name="Cui Y."/>
            <person name="Guo X."/>
            <person name="Zheng S."/>
            <person name="Wang B."/>
            <person name="Yu K."/>
            <person name="Liang Q."/>
            <person name="Yang W."/>
            <person name="Lou X."/>
            <person name="Chen J."/>
            <person name="Feng M."/>
            <person name="Jian J."/>
            <person name="Zhang X."/>
            <person name="Luo G."/>
            <person name="Jiang Y."/>
            <person name="Liu J."/>
            <person name="Wang Z."/>
            <person name="Sha Y."/>
            <person name="Zhang B."/>
            <person name="Wu H."/>
            <person name="Tang D."/>
            <person name="Shen Q."/>
            <person name="Xue P."/>
            <person name="Zou S."/>
            <person name="Wang X."/>
            <person name="Liu X."/>
            <person name="Wang F."/>
            <person name="Yang Y."/>
            <person name="An X."/>
            <person name="Dong Z."/>
            <person name="Zhang K."/>
            <person name="Zhang X."/>
            <person name="Luo M.C."/>
            <person name="Dvorak J."/>
            <person name="Tong Y."/>
            <person name="Wang J."/>
            <person name="Yang H."/>
            <person name="Li Z."/>
            <person name="Wang D."/>
            <person name="Zhang A."/>
            <person name="Wang J."/>
        </authorList>
    </citation>
    <scope>NUCLEOTIDE SEQUENCE</scope>
</reference>
<feature type="compositionally biased region" description="Polar residues" evidence="1">
    <location>
        <begin position="7"/>
        <end position="22"/>
    </location>
</feature>
<protein>
    <submittedName>
        <fullName evidence="2">Uncharacterized protein</fullName>
    </submittedName>
</protein>
<evidence type="ECO:0000256" key="1">
    <source>
        <dbReference type="SAM" id="MobiDB-lite"/>
    </source>
</evidence>
<feature type="compositionally biased region" description="Basic and acidic residues" evidence="1">
    <location>
        <begin position="28"/>
        <end position="37"/>
    </location>
</feature>
<name>M7Z9K9_TRIUA</name>